<dbReference type="PANTHER" id="PTHR35864:SF1">
    <property type="entry name" value="ZINC METALLOPROTEASE YWHC-RELATED"/>
    <property type="match status" value="1"/>
</dbReference>
<evidence type="ECO:0000259" key="14">
    <source>
        <dbReference type="Pfam" id="PF02163"/>
    </source>
</evidence>
<keyword evidence="16" id="KW-1185">Reference proteome</keyword>
<evidence type="ECO:0000313" key="16">
    <source>
        <dbReference type="Proteomes" id="UP000294746"/>
    </source>
</evidence>
<keyword evidence="7" id="KW-0479">Metal-binding</keyword>
<accession>A0A4V2SWV7</accession>
<dbReference type="OrthoDB" id="9800627at2"/>
<evidence type="ECO:0000256" key="5">
    <source>
        <dbReference type="ARBA" id="ARBA00022670"/>
    </source>
</evidence>
<dbReference type="AlphaFoldDB" id="A0A4V2SWV7"/>
<keyword evidence="12 13" id="KW-0472">Membrane</keyword>
<dbReference type="GO" id="GO:0005886">
    <property type="term" value="C:plasma membrane"/>
    <property type="evidence" value="ECO:0007669"/>
    <property type="project" value="UniProtKB-SubCell"/>
</dbReference>
<evidence type="ECO:0000256" key="9">
    <source>
        <dbReference type="ARBA" id="ARBA00022833"/>
    </source>
</evidence>
<sequence>MDFTSLSLAYPWEQLPYALFAIILAFTIHEFAHAYVAYKFGDPTAYQQGRVTLNPVAHLDLFGFILIILAGIGWAKPVPVNRYYFKNPRLAGVLVSLAGPLSNLLLAFLCFPLLLLADQFGLGYKGIIELLFMIIKINIVLFIFNLIPLPPLDGYRIIEDLVSNRTRAKMSQYEQYGIFIFLLIFLIPPLNKLLLGPLFQYLVPAIYRALDTFWSLFL</sequence>
<evidence type="ECO:0000256" key="8">
    <source>
        <dbReference type="ARBA" id="ARBA00022801"/>
    </source>
</evidence>
<evidence type="ECO:0000256" key="3">
    <source>
        <dbReference type="ARBA" id="ARBA00007931"/>
    </source>
</evidence>
<comment type="caution">
    <text evidence="15">The sequence shown here is derived from an EMBL/GenBank/DDBJ whole genome shotgun (WGS) entry which is preliminary data.</text>
</comment>
<evidence type="ECO:0000256" key="7">
    <source>
        <dbReference type="ARBA" id="ARBA00022723"/>
    </source>
</evidence>
<dbReference type="Proteomes" id="UP000294746">
    <property type="component" value="Unassembled WGS sequence"/>
</dbReference>
<dbReference type="InterPro" id="IPR044537">
    <property type="entry name" value="Rip2-like"/>
</dbReference>
<evidence type="ECO:0000256" key="12">
    <source>
        <dbReference type="ARBA" id="ARBA00023136"/>
    </source>
</evidence>
<comment type="cofactor">
    <cofactor evidence="1">
        <name>Zn(2+)</name>
        <dbReference type="ChEBI" id="CHEBI:29105"/>
    </cofactor>
</comment>
<name>A0A4V2SWV7_9BACL</name>
<keyword evidence="4" id="KW-1003">Cell membrane</keyword>
<feature type="transmembrane region" description="Helical" evidence="13">
    <location>
        <begin position="176"/>
        <end position="195"/>
    </location>
</feature>
<feature type="transmembrane region" description="Helical" evidence="13">
    <location>
        <begin position="59"/>
        <end position="78"/>
    </location>
</feature>
<feature type="transmembrane region" description="Helical" evidence="13">
    <location>
        <begin position="15"/>
        <end position="38"/>
    </location>
</feature>
<keyword evidence="5 15" id="KW-0645">Protease</keyword>
<dbReference type="InterPro" id="IPR052348">
    <property type="entry name" value="Metallopeptidase_M50B"/>
</dbReference>
<reference evidence="15 16" key="1">
    <citation type="submission" date="2019-03" db="EMBL/GenBank/DDBJ databases">
        <title>Genomic Encyclopedia of Type Strains, Phase IV (KMG-IV): sequencing the most valuable type-strain genomes for metagenomic binning, comparative biology and taxonomic classification.</title>
        <authorList>
            <person name="Goeker M."/>
        </authorList>
    </citation>
    <scope>NUCLEOTIDE SEQUENCE [LARGE SCALE GENOMIC DNA]</scope>
    <source>
        <strain evidence="15 16">DSM 46831</strain>
    </source>
</reference>
<organism evidence="15 16">
    <name type="scientific">Baia soyae</name>
    <dbReference type="NCBI Taxonomy" id="1544746"/>
    <lineage>
        <taxon>Bacteria</taxon>
        <taxon>Bacillati</taxon>
        <taxon>Bacillota</taxon>
        <taxon>Bacilli</taxon>
        <taxon>Bacillales</taxon>
        <taxon>Thermoactinomycetaceae</taxon>
        <taxon>Baia</taxon>
    </lineage>
</organism>
<evidence type="ECO:0000256" key="11">
    <source>
        <dbReference type="ARBA" id="ARBA00023049"/>
    </source>
</evidence>
<comment type="subcellular location">
    <subcellularLocation>
        <location evidence="2">Cell membrane</location>
        <topology evidence="2">Multi-pass membrane protein</topology>
    </subcellularLocation>
</comment>
<feature type="transmembrane region" description="Helical" evidence="13">
    <location>
        <begin position="90"/>
        <end position="115"/>
    </location>
</feature>
<evidence type="ECO:0000313" key="15">
    <source>
        <dbReference type="EMBL" id="TCP63846.1"/>
    </source>
</evidence>
<dbReference type="PANTHER" id="PTHR35864">
    <property type="entry name" value="ZINC METALLOPROTEASE MJ0611-RELATED"/>
    <property type="match status" value="1"/>
</dbReference>
<evidence type="ECO:0000256" key="10">
    <source>
        <dbReference type="ARBA" id="ARBA00022989"/>
    </source>
</evidence>
<proteinExistence type="inferred from homology"/>
<dbReference type="GO" id="GO:0006508">
    <property type="term" value="P:proteolysis"/>
    <property type="evidence" value="ECO:0007669"/>
    <property type="project" value="UniProtKB-KW"/>
</dbReference>
<dbReference type="GO" id="GO:0008237">
    <property type="term" value="F:metallopeptidase activity"/>
    <property type="evidence" value="ECO:0007669"/>
    <property type="project" value="UniProtKB-KW"/>
</dbReference>
<feature type="domain" description="Peptidase M50" evidence="14">
    <location>
        <begin position="17"/>
        <end position="116"/>
    </location>
</feature>
<comment type="similarity">
    <text evidence="3">Belongs to the peptidase M50B family.</text>
</comment>
<dbReference type="InterPro" id="IPR008915">
    <property type="entry name" value="Peptidase_M50"/>
</dbReference>
<keyword evidence="10 13" id="KW-1133">Transmembrane helix</keyword>
<dbReference type="EMBL" id="SLXV01000046">
    <property type="protein sequence ID" value="TCP63846.1"/>
    <property type="molecule type" value="Genomic_DNA"/>
</dbReference>
<evidence type="ECO:0000256" key="1">
    <source>
        <dbReference type="ARBA" id="ARBA00001947"/>
    </source>
</evidence>
<keyword evidence="6 13" id="KW-0812">Transmembrane</keyword>
<keyword evidence="8" id="KW-0378">Hydrolase</keyword>
<evidence type="ECO:0000256" key="4">
    <source>
        <dbReference type="ARBA" id="ARBA00022475"/>
    </source>
</evidence>
<evidence type="ECO:0000256" key="6">
    <source>
        <dbReference type="ARBA" id="ARBA00022692"/>
    </source>
</evidence>
<protein>
    <submittedName>
        <fullName evidence="15">Zn-dependent protease</fullName>
    </submittedName>
</protein>
<evidence type="ECO:0000256" key="13">
    <source>
        <dbReference type="SAM" id="Phobius"/>
    </source>
</evidence>
<feature type="domain" description="Peptidase M50" evidence="14">
    <location>
        <begin position="126"/>
        <end position="185"/>
    </location>
</feature>
<gene>
    <name evidence="15" type="ORF">EDD57_14619</name>
</gene>
<dbReference type="Pfam" id="PF02163">
    <property type="entry name" value="Peptidase_M50"/>
    <property type="match status" value="2"/>
</dbReference>
<keyword evidence="11" id="KW-0482">Metalloprotease</keyword>
<dbReference type="RefSeq" id="WP_131849726.1">
    <property type="nucleotide sequence ID" value="NZ_SLXV01000046.1"/>
</dbReference>
<dbReference type="GO" id="GO:0046872">
    <property type="term" value="F:metal ion binding"/>
    <property type="evidence" value="ECO:0007669"/>
    <property type="project" value="UniProtKB-KW"/>
</dbReference>
<feature type="transmembrane region" description="Helical" evidence="13">
    <location>
        <begin position="127"/>
        <end position="147"/>
    </location>
</feature>
<keyword evidence="9" id="KW-0862">Zinc</keyword>
<dbReference type="CDD" id="cd06158">
    <property type="entry name" value="S2P-M50_like_1"/>
    <property type="match status" value="1"/>
</dbReference>
<evidence type="ECO:0000256" key="2">
    <source>
        <dbReference type="ARBA" id="ARBA00004651"/>
    </source>
</evidence>